<feature type="region of interest" description="Disordered" evidence="5">
    <location>
        <begin position="675"/>
        <end position="726"/>
    </location>
</feature>
<dbReference type="WBParaSite" id="ACRNAN_Path_544.g2058.t1">
    <property type="protein sequence ID" value="ACRNAN_Path_544.g2058.t1"/>
    <property type="gene ID" value="ACRNAN_Path_544.g2058"/>
</dbReference>
<feature type="compositionally biased region" description="Basic and acidic residues" evidence="5">
    <location>
        <begin position="598"/>
        <end position="616"/>
    </location>
</feature>
<feature type="compositionally biased region" description="Basic residues" evidence="5">
    <location>
        <begin position="713"/>
        <end position="726"/>
    </location>
</feature>
<evidence type="ECO:0000256" key="3">
    <source>
        <dbReference type="ARBA" id="ARBA00022840"/>
    </source>
</evidence>
<dbReference type="PROSITE" id="PS00107">
    <property type="entry name" value="PROTEIN_KINASE_ATP"/>
    <property type="match status" value="1"/>
</dbReference>
<evidence type="ECO:0000313" key="7">
    <source>
        <dbReference type="Proteomes" id="UP000887540"/>
    </source>
</evidence>
<keyword evidence="3 4" id="KW-0067">ATP-binding</keyword>
<evidence type="ECO:0000256" key="2">
    <source>
        <dbReference type="ARBA" id="ARBA00022741"/>
    </source>
</evidence>
<dbReference type="InterPro" id="IPR008271">
    <property type="entry name" value="Ser/Thr_kinase_AS"/>
</dbReference>
<dbReference type="PANTHER" id="PTHR11909">
    <property type="entry name" value="CASEIN KINASE-RELATED"/>
    <property type="match status" value="1"/>
</dbReference>
<sequence length="726" mass="81093">MGPKRVAKPKLHQKCAELPKGTKLVDKVRKVEIIMDKEIGQGGFGRIYVAHLVDKKEPLIVKIEPQGNGPLFVEQGVFTNILKEDMIDAWRKQKGLDFLGLPHMIANSTHEIDNEKIRFLAMPKYSLSLDDILKKRSTLSINDAVKVAKSILNCYNYMHDQDYVHADLKPGNIMFNSEKDLDCAVLIDFGLAKKKNDSEVEKEDKKRAHNGTPLFTSTDAHRGCNASFRSDIEILAHNMVLWISGTLPWIDLAEEKDLTPVLKAKTDFIDNATTEVPKVIDNKNAAAALAQIYELSKNMEYNAKVDFKKVFKLLDDATKGQKATPVRSTTKKRQTIKSAKEEVDYQPKAKLPASAKAQDSLKQTTSKNKKAIQEPKSKRKIPFESEVEEAESAEEAPPKKQAKPKKAGLESESSEPGSAPKKGKKTTTKSIRKQAEIISEVDEELEEGTKTDDGEASAEPEKESTDEQEEKSEPTNIEQRKKGNAKTKPVAKSKRSPTPVPEVLEEPEKKKEESAKKPKAPAKSKVESTEEPKPVRKGKAVPKSKNEAAGYQAEQNEAEAAHKVQDKRVLRAPRNPAIVESPAEKPKSIKVSNKRGRPVKEEKNEYKTDEEGVQEPKKKKAMANLKKALEEGNVVEQEDEEEELELDAGNYSISQRKKIAKQLAEDAQRKVISKNDAIDLGKEPEGKENKQEEAKAKVVEEQKPEIPIPGLKNFKKNPRVGLKKTK</sequence>
<feature type="compositionally biased region" description="Basic residues" evidence="5">
    <location>
        <begin position="482"/>
        <end position="495"/>
    </location>
</feature>
<feature type="compositionally biased region" description="Basic residues" evidence="5">
    <location>
        <begin position="421"/>
        <end position="432"/>
    </location>
</feature>
<feature type="compositionally biased region" description="Basic and acidic residues" evidence="5">
    <location>
        <begin position="506"/>
        <end position="516"/>
    </location>
</feature>
<dbReference type="InterPro" id="IPR000719">
    <property type="entry name" value="Prot_kinase_dom"/>
</dbReference>
<feature type="compositionally biased region" description="Basic and acidic residues" evidence="5">
    <location>
        <begin position="524"/>
        <end position="534"/>
    </location>
</feature>
<evidence type="ECO:0000256" key="5">
    <source>
        <dbReference type="SAM" id="MobiDB-lite"/>
    </source>
</evidence>
<dbReference type="SMART" id="SM00220">
    <property type="entry name" value="S_TKc"/>
    <property type="match status" value="1"/>
</dbReference>
<dbReference type="PROSITE" id="PS00108">
    <property type="entry name" value="PROTEIN_KINASE_ST"/>
    <property type="match status" value="1"/>
</dbReference>
<keyword evidence="7" id="KW-1185">Reference proteome</keyword>
<reference evidence="8" key="1">
    <citation type="submission" date="2022-11" db="UniProtKB">
        <authorList>
            <consortium name="WormBaseParasite"/>
        </authorList>
    </citation>
    <scope>IDENTIFICATION</scope>
</reference>
<dbReference type="InterPro" id="IPR050235">
    <property type="entry name" value="CK1_Ser-Thr_kinase"/>
</dbReference>
<evidence type="ECO:0000259" key="6">
    <source>
        <dbReference type="PROSITE" id="PS50011"/>
    </source>
</evidence>
<organism evidence="7 8">
    <name type="scientific">Acrobeloides nanus</name>
    <dbReference type="NCBI Taxonomy" id="290746"/>
    <lineage>
        <taxon>Eukaryota</taxon>
        <taxon>Metazoa</taxon>
        <taxon>Ecdysozoa</taxon>
        <taxon>Nematoda</taxon>
        <taxon>Chromadorea</taxon>
        <taxon>Rhabditida</taxon>
        <taxon>Tylenchina</taxon>
        <taxon>Cephalobomorpha</taxon>
        <taxon>Cephaloboidea</taxon>
        <taxon>Cephalobidae</taxon>
        <taxon>Acrobeloides</taxon>
    </lineage>
</organism>
<feature type="binding site" evidence="4">
    <location>
        <position position="62"/>
    </location>
    <ligand>
        <name>ATP</name>
        <dbReference type="ChEBI" id="CHEBI:30616"/>
    </ligand>
</feature>
<dbReference type="EC" id="2.7.11.1" evidence="1"/>
<proteinExistence type="predicted"/>
<dbReference type="Gene3D" id="1.10.510.10">
    <property type="entry name" value="Transferase(Phosphotransferase) domain 1"/>
    <property type="match status" value="1"/>
</dbReference>
<dbReference type="SUPFAM" id="SSF56112">
    <property type="entry name" value="Protein kinase-like (PK-like)"/>
    <property type="match status" value="1"/>
</dbReference>
<dbReference type="InterPro" id="IPR011009">
    <property type="entry name" value="Kinase-like_dom_sf"/>
</dbReference>
<feature type="compositionally biased region" description="Basic and acidic residues" evidence="5">
    <location>
        <begin position="676"/>
        <end position="704"/>
    </location>
</feature>
<feature type="domain" description="Protein kinase" evidence="6">
    <location>
        <begin position="33"/>
        <end position="302"/>
    </location>
</feature>
<feature type="region of interest" description="Disordered" evidence="5">
    <location>
        <begin position="321"/>
        <end position="619"/>
    </location>
</feature>
<dbReference type="Pfam" id="PF00069">
    <property type="entry name" value="Pkinase"/>
    <property type="match status" value="1"/>
</dbReference>
<accession>A0A914C827</accession>
<feature type="compositionally biased region" description="Acidic residues" evidence="5">
    <location>
        <begin position="385"/>
        <end position="394"/>
    </location>
</feature>
<dbReference type="GO" id="GO:0005524">
    <property type="term" value="F:ATP binding"/>
    <property type="evidence" value="ECO:0007669"/>
    <property type="project" value="UniProtKB-UniRule"/>
</dbReference>
<name>A0A914C827_9BILA</name>
<dbReference type="PROSITE" id="PS50011">
    <property type="entry name" value="PROTEIN_KINASE_DOM"/>
    <property type="match status" value="1"/>
</dbReference>
<evidence type="ECO:0000256" key="4">
    <source>
        <dbReference type="PROSITE-ProRule" id="PRU10141"/>
    </source>
</evidence>
<evidence type="ECO:0000256" key="1">
    <source>
        <dbReference type="ARBA" id="ARBA00012513"/>
    </source>
</evidence>
<dbReference type="InterPro" id="IPR017441">
    <property type="entry name" value="Protein_kinase_ATP_BS"/>
</dbReference>
<dbReference type="Proteomes" id="UP000887540">
    <property type="component" value="Unplaced"/>
</dbReference>
<dbReference type="AlphaFoldDB" id="A0A914C827"/>
<feature type="compositionally biased region" description="Basic and acidic residues" evidence="5">
    <location>
        <begin position="338"/>
        <end position="347"/>
    </location>
</feature>
<protein>
    <recommendedName>
        <fullName evidence="1">non-specific serine/threonine protein kinase</fullName>
        <ecNumber evidence="1">2.7.11.1</ecNumber>
    </recommendedName>
</protein>
<keyword evidence="2 4" id="KW-0547">Nucleotide-binding</keyword>
<feature type="compositionally biased region" description="Basic and acidic residues" evidence="5">
    <location>
        <begin position="447"/>
        <end position="465"/>
    </location>
</feature>
<feature type="compositionally biased region" description="Basic and acidic residues" evidence="5">
    <location>
        <begin position="559"/>
        <end position="569"/>
    </location>
</feature>
<evidence type="ECO:0000313" key="8">
    <source>
        <dbReference type="WBParaSite" id="ACRNAN_Path_544.g2058.t1"/>
    </source>
</evidence>
<dbReference type="GO" id="GO:0004674">
    <property type="term" value="F:protein serine/threonine kinase activity"/>
    <property type="evidence" value="ECO:0007669"/>
    <property type="project" value="UniProtKB-EC"/>
</dbReference>